<dbReference type="AlphaFoldDB" id="A0A3D9XGZ4"/>
<dbReference type="Pfam" id="PF01844">
    <property type="entry name" value="HNH"/>
    <property type="match status" value="1"/>
</dbReference>
<dbReference type="GO" id="GO:0004519">
    <property type="term" value="F:endonuclease activity"/>
    <property type="evidence" value="ECO:0007669"/>
    <property type="project" value="UniProtKB-KW"/>
</dbReference>
<comment type="caution">
    <text evidence="3">The sequence shown here is derived from an EMBL/GenBank/DDBJ whole genome shotgun (WGS) entry which is preliminary data.</text>
</comment>
<keyword evidence="3" id="KW-0378">Hydrolase</keyword>
<evidence type="ECO:0000313" key="4">
    <source>
        <dbReference type="Proteomes" id="UP000256941"/>
    </source>
</evidence>
<dbReference type="EMBL" id="QTUJ01000004">
    <property type="protein sequence ID" value="REF67392.1"/>
    <property type="molecule type" value="Genomic_DNA"/>
</dbReference>
<proteinExistence type="predicted"/>
<name>A0A3D9XGZ4_PARVE</name>
<dbReference type="GO" id="GO:0003676">
    <property type="term" value="F:nucleic acid binding"/>
    <property type="evidence" value="ECO:0007669"/>
    <property type="project" value="InterPro"/>
</dbReference>
<accession>A0A3D9XGZ4</accession>
<feature type="domain" description="HNH nuclease" evidence="2">
    <location>
        <begin position="53"/>
        <end position="114"/>
    </location>
</feature>
<evidence type="ECO:0000256" key="1">
    <source>
        <dbReference type="SAM" id="MobiDB-lite"/>
    </source>
</evidence>
<dbReference type="Gene3D" id="1.10.30.50">
    <property type="match status" value="1"/>
</dbReference>
<dbReference type="GO" id="GO:0008270">
    <property type="term" value="F:zinc ion binding"/>
    <property type="evidence" value="ECO:0007669"/>
    <property type="project" value="InterPro"/>
</dbReference>
<dbReference type="SMART" id="SM00507">
    <property type="entry name" value="HNHc"/>
    <property type="match status" value="1"/>
</dbReference>
<reference evidence="3 4" key="1">
    <citation type="submission" date="2018-08" db="EMBL/GenBank/DDBJ databases">
        <title>Genomic Encyclopedia of Archaeal and Bacterial Type Strains, Phase II (KMG-II): from individual species to whole genera.</title>
        <authorList>
            <person name="Goeker M."/>
        </authorList>
    </citation>
    <scope>NUCLEOTIDE SEQUENCE [LARGE SCALE GENOMIC DNA]</scope>
    <source>
        <strain evidence="3 4">DSM 17099</strain>
    </source>
</reference>
<dbReference type="RefSeq" id="WP_116223009.1">
    <property type="nucleotide sequence ID" value="NZ_CP038197.1"/>
</dbReference>
<organism evidence="3 4">
    <name type="scientific">Paracoccus versutus</name>
    <name type="common">Thiobacillus versutus</name>
    <dbReference type="NCBI Taxonomy" id="34007"/>
    <lineage>
        <taxon>Bacteria</taxon>
        <taxon>Pseudomonadati</taxon>
        <taxon>Pseudomonadota</taxon>
        <taxon>Alphaproteobacteria</taxon>
        <taxon>Rhodobacterales</taxon>
        <taxon>Paracoccaceae</taxon>
        <taxon>Paracoccus</taxon>
    </lineage>
</organism>
<keyword evidence="3" id="KW-0255">Endonuclease</keyword>
<evidence type="ECO:0000259" key="2">
    <source>
        <dbReference type="SMART" id="SM00507"/>
    </source>
</evidence>
<dbReference type="CDD" id="cd00085">
    <property type="entry name" value="HNHc"/>
    <property type="match status" value="1"/>
</dbReference>
<dbReference type="InterPro" id="IPR002711">
    <property type="entry name" value="HNH"/>
</dbReference>
<keyword evidence="3" id="KW-0540">Nuclease</keyword>
<feature type="region of interest" description="Disordered" evidence="1">
    <location>
        <begin position="101"/>
        <end position="130"/>
    </location>
</feature>
<dbReference type="Proteomes" id="UP000256941">
    <property type="component" value="Unassembled WGS sequence"/>
</dbReference>
<sequence length="130" mass="14724">MPVRAPRLCGCGKVVPSGARCPCEAKRDAERKARFDKARPNSSQRGYGRSWEKARKVFLARPENRFCKWPGCDLGHKGGPALATHVDHVIPHKGDPALRDDPRNWQGLCAHHHNSAKQRLERRSTRKDQQ</sequence>
<evidence type="ECO:0000313" key="3">
    <source>
        <dbReference type="EMBL" id="REF67392.1"/>
    </source>
</evidence>
<dbReference type="InterPro" id="IPR003615">
    <property type="entry name" value="HNH_nuc"/>
</dbReference>
<gene>
    <name evidence="3" type="ORF">BDD41_4417</name>
</gene>
<protein>
    <submittedName>
        <fullName evidence="3">HNH endonuclease</fullName>
    </submittedName>
</protein>
<feature type="compositionally biased region" description="Basic and acidic residues" evidence="1">
    <location>
        <begin position="118"/>
        <end position="130"/>
    </location>
</feature>